<evidence type="ECO:0000313" key="5">
    <source>
        <dbReference type="Proteomes" id="UP000000715"/>
    </source>
</evidence>
<evidence type="ECO:0000256" key="2">
    <source>
        <dbReference type="ARBA" id="ARBA00023242"/>
    </source>
</evidence>
<dbReference type="Pfam" id="PF10523">
    <property type="entry name" value="BEN"/>
    <property type="match status" value="2"/>
</dbReference>
<dbReference type="CTD" id="139105"/>
<feature type="region of interest" description="Disordered" evidence="3">
    <location>
        <begin position="47"/>
        <end position="90"/>
    </location>
</feature>
<dbReference type="GO" id="GO:0003677">
    <property type="term" value="F:DNA binding"/>
    <property type="evidence" value="ECO:0007669"/>
    <property type="project" value="InterPro"/>
</dbReference>
<dbReference type="GO" id="GO:0005634">
    <property type="term" value="C:nucleus"/>
    <property type="evidence" value="ECO:0007669"/>
    <property type="project" value="UniProtKB-SubCell"/>
</dbReference>
<evidence type="ECO:0000259" key="4">
    <source>
        <dbReference type="PROSITE" id="PS51457"/>
    </source>
</evidence>
<feature type="domain" description="BEN" evidence="4">
    <location>
        <begin position="825"/>
        <end position="936"/>
    </location>
</feature>
<reference evidence="6" key="1">
    <citation type="submission" date="2025-08" db="UniProtKB">
        <authorList>
            <consortium name="RefSeq"/>
        </authorList>
    </citation>
    <scope>IDENTIFICATION</scope>
    <source>
        <tissue evidence="6">Brain</tissue>
    </source>
</reference>
<sequence length="1115" mass="121540">MACPLLLPRNQAWDVSLPERRKGQVPQSWDWFHKAYRAAPLGLMPVRRPSPTELSTPVPLTSAGGNIQSPGLGPSRLHSSPGGSTWGQRDEGALRGATCDSCDMDALPWWVLGATAQSQKLLLGGEVSVLPFGASICCSCLVGTVAIQRVHPQRRRRSYSTQSGTPFLTMSEEEDYIIITVEDDSEGDDDIGVVIIEDSETELTENTLPTDGMLTIEPNFQASHDNYQQLSQMRYGVGGLPALSDQAVPQMNHLANLKRYSSNSVEMELLSPQLKRGCSSFLRASNSFEGFHDESHQNRLTELHHHCKDLHELIESTNRQVNNLCGIISKMQQPWEKPLLPNCGDDHPPGPAGRKEDHVLRNPAEISLQPAVLPELVVRESPPLPKIVSTFSLQPSVTPGSPAPGLPVLSYVFSEGDEEVTGDLSSAQRPALPAALLPPAEPLVALSPEVASCSTGQGPFHAGPDPAPLAFCIPSNFEMPGEAEASLGNSMESVYYPSSQGDGSGQDTVSSVFILPNFVITETSLENNPEMTNYQTLPGNNSDQCSSVCLPPNFAAEKFILIEVPEKSETSQENSSKTIYYPALLGSVNGPGTDSSSASLPPNFVEKVVLVETPENADTSLENSCQTVYYQTSSGNDSDPAPASSSFSIPPDFGMFVKAQTSPEENPETISYPVLLEDSIGQDTSSLRCLPPSFEVLVKAETSLENSTQMTDYQTLVENDGGQETSAYYFIPSNVESGKEMNSETTSSPILMKNDNEQDTGSESFFLAPGFALLPVEILLKAENNVGDVPEIMNYPVVLEKDNSQDSISPSLCGPSGFGYLGDPKRNVRLLNINLLTAQKKSHPRHAARYLVHVLFSKEILVRSWVGINSQGRQPLDPNKVAAIREHLATNFPNHDLRECGKDWKTCVADINSLIYCLCAESLTAPQKTGDSNKGPPSLDIPAPTDLNDKGGTDGHESSSQLCERTIAFRTGENGNSWWNSRVYPQGVQERPTENSVICYEALEYLGNPGRNIQLPHSVLTIAKGKSRPELAARYLIRNLFTEEVLIKSNVYGNLGYGMYALNPNRIHALREFLQDIYPTCSLSETGYDWKLCVTAINSSIRSLRYDLKKSTSKV</sequence>
<dbReference type="AlphaFoldDB" id="A0A8U0SLT5"/>
<protein>
    <submittedName>
        <fullName evidence="6">BEN domain-containing protein 2</fullName>
    </submittedName>
</protein>
<dbReference type="PANTHER" id="PTHR47305:SF3">
    <property type="entry name" value="BEN DOMAIN-CONTAINING PROTEIN 2"/>
    <property type="match status" value="1"/>
</dbReference>
<feature type="domain" description="BEN" evidence="4">
    <location>
        <begin position="1010"/>
        <end position="1108"/>
    </location>
</feature>
<proteinExistence type="predicted"/>
<dbReference type="SMART" id="SM01025">
    <property type="entry name" value="BEN"/>
    <property type="match status" value="2"/>
</dbReference>
<dbReference type="RefSeq" id="XP_044945138.1">
    <property type="nucleotide sequence ID" value="XM_045089203.1"/>
</dbReference>
<organism evidence="5 6">
    <name type="scientific">Mustela putorius furo</name>
    <name type="common">European domestic ferret</name>
    <name type="synonym">Mustela furo</name>
    <dbReference type="NCBI Taxonomy" id="9669"/>
    <lineage>
        <taxon>Eukaryota</taxon>
        <taxon>Metazoa</taxon>
        <taxon>Chordata</taxon>
        <taxon>Craniata</taxon>
        <taxon>Vertebrata</taxon>
        <taxon>Euteleostomi</taxon>
        <taxon>Mammalia</taxon>
        <taxon>Eutheria</taxon>
        <taxon>Laurasiatheria</taxon>
        <taxon>Carnivora</taxon>
        <taxon>Caniformia</taxon>
        <taxon>Musteloidea</taxon>
        <taxon>Mustelidae</taxon>
        <taxon>Mustelinae</taxon>
        <taxon>Mustela</taxon>
    </lineage>
</organism>
<keyword evidence="5" id="KW-1185">Reference proteome</keyword>
<feature type="region of interest" description="Disordered" evidence="3">
    <location>
        <begin position="927"/>
        <end position="958"/>
    </location>
</feature>
<evidence type="ECO:0000256" key="3">
    <source>
        <dbReference type="SAM" id="MobiDB-lite"/>
    </source>
</evidence>
<evidence type="ECO:0000313" key="6">
    <source>
        <dbReference type="RefSeq" id="XP_044945138.1"/>
    </source>
</evidence>
<comment type="subcellular location">
    <subcellularLocation>
        <location evidence="1">Nucleus</location>
    </subcellularLocation>
</comment>
<feature type="compositionally biased region" description="Polar residues" evidence="3">
    <location>
        <begin position="77"/>
        <end position="87"/>
    </location>
</feature>
<dbReference type="PROSITE" id="PS51457">
    <property type="entry name" value="BEN"/>
    <property type="match status" value="2"/>
</dbReference>
<dbReference type="GeneID" id="101670452"/>
<dbReference type="InterPro" id="IPR018379">
    <property type="entry name" value="BEN_domain"/>
</dbReference>
<dbReference type="PANTHER" id="PTHR47305">
    <property type="entry name" value="BEN DOMAIN-CONTAINING PROTEIN 2"/>
    <property type="match status" value="1"/>
</dbReference>
<dbReference type="Proteomes" id="UP000000715">
    <property type="component" value="Unplaced"/>
</dbReference>
<evidence type="ECO:0000256" key="1">
    <source>
        <dbReference type="ARBA" id="ARBA00004123"/>
    </source>
</evidence>
<gene>
    <name evidence="6" type="primary">BEND2</name>
</gene>
<name>A0A8U0SLT5_MUSPF</name>
<feature type="compositionally biased region" description="Basic and acidic residues" evidence="3">
    <location>
        <begin position="947"/>
        <end position="957"/>
    </location>
</feature>
<feature type="compositionally biased region" description="Polar residues" evidence="3">
    <location>
        <begin position="52"/>
        <end position="69"/>
    </location>
</feature>
<dbReference type="OrthoDB" id="8958408at2759"/>
<keyword evidence="2" id="KW-0539">Nucleus</keyword>
<accession>A0A8U0SLT5</accession>